<organism evidence="4">
    <name type="scientific">Volvox carteri f. nagariensis</name>
    <dbReference type="NCBI Taxonomy" id="3068"/>
    <lineage>
        <taxon>Eukaryota</taxon>
        <taxon>Viridiplantae</taxon>
        <taxon>Chlorophyta</taxon>
        <taxon>core chlorophytes</taxon>
        <taxon>Chlorophyceae</taxon>
        <taxon>CS clade</taxon>
        <taxon>Chlamydomonadales</taxon>
        <taxon>Volvocaceae</taxon>
        <taxon>Volvox</taxon>
    </lineage>
</organism>
<sequence>MLLAVLLAVSGTVGDAGGVGDRSARSGNGGEGEGDSGDAAVVSGLRVLPLSAVDFVLLVLLAVVLCYVLPSKVLRQLRSPRCGGAAAAAAAGDLWRQQQQLAALAAALQELPGGDALPLVVLRGAQQALACVEHTLHGMPAGGGSGGSGAAAAAADSSSLLRPRNDDVLGDDGRGGRADSGMYTTSETVVATDARTAGDGEVRDSKMEVSERPSGGVQAGERDPRGRCRELLAVDKVVGILQGVLAAVTSAASGGRSDGGDSSGDWDLSSYTVALLHSYLALSSDLLGTEDIVGVPGVEGESTACAAAAGAGGMSRWGFLWRDELASAARLTLPAGVYASIVVAMGWEMQLIELLGWLPDSGVATAALARVVGLCPALAPGLVATLLDSVRSGNGSSPDAAGRAICMMAAQQEPAGGSVFCSSTWANRLVYSPGFVFRIAKAVRQAATTACGGAGKGDGRRWLPCLLLLGRVLVDALHRHVAAEAGGIGAAAMVATAPEGECGGADASWAETCCEALQEGLCAWQEAVLRRTDAVDATVARIESTASTATRLLWLLQDELKDLLDMKPGAAGGGRGPTGSEGQRRLLSCGAVIRLRTRITLISMQAAAGAAAAAAAPQPPQPGCKDQASIAVVGNVVDDEADGVVDTAAADHTTPDRRSDPVIRKAAALTAGDVWLGLDLPYGFTAAGLTDEFGGSANTEDAVGGRFGGVRSPLPQHLAVGSEKASPWPSAGHKRQLPEWLKAATASTAAPTRLRCAGSTGGSQLLANAAAAAICFRLASSPPPSLRLQPPDTAKGFPERNAEAAMATGRVAAIAVALLTPGVGSWLYAHHDPRVVSAGDPNPYSPFRVALALLELLQGRLGSGYWKDLGMRSGPEDAGARASTAAAASDRDMEAAAGVEQDLLPGWGRSGFVAVPEEGGQQRQLELRLMRMAAECLACVGGPGQQAALQAVVLGSPMFRRCGCRPFLSKSLSSCPVLSCIKNDLKKAAAGRALVALSNRAAAMESSLERRALSAQQEAQRLATAATNLLPYAVLVPEEVVLLDAQRWMRTSADRRSLVTLLGGLMETGLVLPRQLLQDLVGRGLAPRGENGDGRSRSIAQIHCAMLVAQFVLGVVGTGGGVSDVPRAGSFYNPAVELAAARPARLLLAVADALQELYDAYAERHQLEAVAIDAAAAVLERAVQLYGDYLCAGASRGDGSGVAGRVLADLGTGDACELRELAAGCASLPRAPHAKATALYGVLRAPSAARTLRGWNCTCDARFSMRTASQNSIPLRTFAQLTIMSSREGLFHSVPLMNGYGAERVSVGLRSASTDFARAAIYDVLCFVASSNSNAVAVQQALLHIAAVDDDAEEVEDEGAKATGDNGKSSAAYWFGWFEAPSYDDGTTRAAAAATAKMSQHGRDAEGVVGRHVAATAARGLPQLPAARFLEGGIAALGALLPTAAPEQARRLLLGLLPVLVRAVGGAAVLHAAVPYTSSKHCRGGGATTALGTSGITQDGAQAASLEVIETWLLGAPAGHGSGSPAADVAISIVMACRGAVAALCSMPIADASASPKGAGGCLQAEEAAQQPAAAEPPLPSPPSRLLLATADRCAAYIALLASRLASTAAAVSADGATVLLPRPPQLPTAPASGASAAQPPKHGTTSLEIAVVAVVLLSELCGIVAVVAELADDRALVTWQFRG</sequence>
<accession>D8TTZ4</accession>
<dbReference type="InParanoid" id="D8TTZ4"/>
<proteinExistence type="predicted"/>
<evidence type="ECO:0000256" key="2">
    <source>
        <dbReference type="SAM" id="SignalP"/>
    </source>
</evidence>
<dbReference type="EMBL" id="GL378337">
    <property type="protein sequence ID" value="EFJ48951.1"/>
    <property type="molecule type" value="Genomic_DNA"/>
</dbReference>
<dbReference type="Proteomes" id="UP000001058">
    <property type="component" value="Unassembled WGS sequence"/>
</dbReference>
<feature type="region of interest" description="Disordered" evidence="1">
    <location>
        <begin position="197"/>
        <end position="223"/>
    </location>
</feature>
<feature type="compositionally biased region" description="Basic and acidic residues" evidence="1">
    <location>
        <begin position="163"/>
        <end position="177"/>
    </location>
</feature>
<dbReference type="GeneID" id="9619018"/>
<protein>
    <submittedName>
        <fullName evidence="3">Uncharacterized protein</fullName>
    </submittedName>
</protein>
<evidence type="ECO:0000313" key="3">
    <source>
        <dbReference type="EMBL" id="EFJ48951.1"/>
    </source>
</evidence>
<feature type="compositionally biased region" description="Low complexity" evidence="1">
    <location>
        <begin position="150"/>
        <end position="159"/>
    </location>
</feature>
<dbReference type="KEGG" id="vcn:VOLCADRAFT_90289"/>
<evidence type="ECO:0000313" key="4">
    <source>
        <dbReference type="Proteomes" id="UP000001058"/>
    </source>
</evidence>
<keyword evidence="2" id="KW-0732">Signal</keyword>
<name>D8TTZ4_VOLCA</name>
<reference evidence="3 4" key="1">
    <citation type="journal article" date="2010" name="Science">
        <title>Genomic analysis of organismal complexity in the multicellular green alga Volvox carteri.</title>
        <authorList>
            <person name="Prochnik S.E."/>
            <person name="Umen J."/>
            <person name="Nedelcu A.M."/>
            <person name="Hallmann A."/>
            <person name="Miller S.M."/>
            <person name="Nishii I."/>
            <person name="Ferris P."/>
            <person name="Kuo A."/>
            <person name="Mitros T."/>
            <person name="Fritz-Laylin L.K."/>
            <person name="Hellsten U."/>
            <person name="Chapman J."/>
            <person name="Simakov O."/>
            <person name="Rensing S.A."/>
            <person name="Terry A."/>
            <person name="Pangilinan J."/>
            <person name="Kapitonov V."/>
            <person name="Jurka J."/>
            <person name="Salamov A."/>
            <person name="Shapiro H."/>
            <person name="Schmutz J."/>
            <person name="Grimwood J."/>
            <person name="Lindquist E."/>
            <person name="Lucas S."/>
            <person name="Grigoriev I.V."/>
            <person name="Schmitt R."/>
            <person name="Kirk D."/>
            <person name="Rokhsar D.S."/>
        </authorList>
    </citation>
    <scope>NUCLEOTIDE SEQUENCE [LARGE SCALE GENOMIC DNA]</scope>
    <source>
        <strain evidence="4">f. Nagariensis / Eve</strain>
    </source>
</reference>
<dbReference type="OrthoDB" id="552083at2759"/>
<evidence type="ECO:0000256" key="1">
    <source>
        <dbReference type="SAM" id="MobiDB-lite"/>
    </source>
</evidence>
<feature type="region of interest" description="Disordered" evidence="1">
    <location>
        <begin position="142"/>
        <end position="181"/>
    </location>
</feature>
<keyword evidence="4" id="KW-1185">Reference proteome</keyword>
<dbReference type="RefSeq" id="XP_002949848.1">
    <property type="nucleotide sequence ID" value="XM_002949802.1"/>
</dbReference>
<feature type="signal peptide" evidence="2">
    <location>
        <begin position="1"/>
        <end position="18"/>
    </location>
</feature>
<feature type="chain" id="PRO_5003123881" evidence="2">
    <location>
        <begin position="19"/>
        <end position="1684"/>
    </location>
</feature>
<feature type="compositionally biased region" description="Basic and acidic residues" evidence="1">
    <location>
        <begin position="197"/>
        <end position="211"/>
    </location>
</feature>
<gene>
    <name evidence="3" type="ORF">VOLCADRAFT_90289</name>
</gene>